<reference evidence="4" key="1">
    <citation type="submission" date="2017-10" db="EMBL/GenBank/DDBJ databases">
        <title>Rapid genome shrinkage in a self-fertile nematode reveals novel sperm competition proteins.</title>
        <authorList>
            <person name="Yin D."/>
            <person name="Schwarz E.M."/>
            <person name="Thomas C.G."/>
            <person name="Felde R.L."/>
            <person name="Korf I.F."/>
            <person name="Cutter A.D."/>
            <person name="Schartner C.M."/>
            <person name="Ralston E.J."/>
            <person name="Meyer B.J."/>
            <person name="Haag E.S."/>
        </authorList>
    </citation>
    <scope>NUCLEOTIDE SEQUENCE [LARGE SCALE GENOMIC DNA]</scope>
    <source>
        <strain evidence="4">JU1422</strain>
    </source>
</reference>
<feature type="non-terminal residue" evidence="3">
    <location>
        <position position="1"/>
    </location>
</feature>
<protein>
    <recommendedName>
        <fullName evidence="5">F-box domain-containing protein</fullName>
    </recommendedName>
</protein>
<dbReference type="InterPro" id="IPR001810">
    <property type="entry name" value="F-box_dom"/>
</dbReference>
<dbReference type="EMBL" id="PDUG01000127">
    <property type="protein sequence ID" value="PIC11334.1"/>
    <property type="molecule type" value="Genomic_DNA"/>
</dbReference>
<gene>
    <name evidence="3" type="ORF">B9Z55_029149</name>
</gene>
<feature type="domain" description="Mos1 transposase HTH" evidence="2">
    <location>
        <begin position="18"/>
        <end position="63"/>
    </location>
</feature>
<evidence type="ECO:0000313" key="4">
    <source>
        <dbReference type="Proteomes" id="UP000230233"/>
    </source>
</evidence>
<dbReference type="SUPFAM" id="SSF81383">
    <property type="entry name" value="F-box domain"/>
    <property type="match status" value="1"/>
</dbReference>
<dbReference type="Pfam" id="PF17906">
    <property type="entry name" value="HTH_48"/>
    <property type="match status" value="1"/>
</dbReference>
<dbReference type="Pfam" id="PF00646">
    <property type="entry name" value="F-box"/>
    <property type="match status" value="1"/>
</dbReference>
<evidence type="ECO:0008006" key="5">
    <source>
        <dbReference type="Google" id="ProtNLM"/>
    </source>
</evidence>
<evidence type="ECO:0000259" key="1">
    <source>
        <dbReference type="Pfam" id="PF00646"/>
    </source>
</evidence>
<dbReference type="InterPro" id="IPR041426">
    <property type="entry name" value="Mos1_HTH"/>
</dbReference>
<sequence length="343" mass="41215">KMTSKLGESCLNEPKIRRHIILYEFRSGLPIFECYKHFCARMGPDSLDFLEFEFWWMRFSAGNFDLDYDRSQDPKYRTISDMPVHIFEKICEKLGDNYQTKYRFTLRHVCKSFRALADSWIPICKKLSISSPPNGNMSLNFDWESFQYQDEQLALDDLISILKHPKLKLERFHFRDIRRFLGELLLKLESLKIKIHIENAHWSQSNWECQKRFFPFYRAETVQMVYIEGTQEKTMKFINEIGEIEPEERILFSRMEITLRYLYIKDATKIIKNFLKLSNLKYCHLKADLRTTVQLKINIERFGAKNQFDRPDVFHYPIANSNDYFEIEVQRNGIRIERKSVEA</sequence>
<dbReference type="Proteomes" id="UP000230233">
    <property type="component" value="Unassembled WGS sequence"/>
</dbReference>
<organism evidence="3 4">
    <name type="scientific">Caenorhabditis nigoni</name>
    <dbReference type="NCBI Taxonomy" id="1611254"/>
    <lineage>
        <taxon>Eukaryota</taxon>
        <taxon>Metazoa</taxon>
        <taxon>Ecdysozoa</taxon>
        <taxon>Nematoda</taxon>
        <taxon>Chromadorea</taxon>
        <taxon>Rhabditida</taxon>
        <taxon>Rhabditina</taxon>
        <taxon>Rhabditomorpha</taxon>
        <taxon>Rhabditoidea</taxon>
        <taxon>Rhabditidae</taxon>
        <taxon>Peloderinae</taxon>
        <taxon>Caenorhabditis</taxon>
    </lineage>
</organism>
<dbReference type="OrthoDB" id="8056713at2759"/>
<dbReference type="InterPro" id="IPR036047">
    <property type="entry name" value="F-box-like_dom_sf"/>
</dbReference>
<evidence type="ECO:0000313" key="3">
    <source>
        <dbReference type="EMBL" id="PIC11334.1"/>
    </source>
</evidence>
<feature type="domain" description="F-box" evidence="1">
    <location>
        <begin position="79"/>
        <end position="119"/>
    </location>
</feature>
<comment type="caution">
    <text evidence="3">The sequence shown here is derived from an EMBL/GenBank/DDBJ whole genome shotgun (WGS) entry which is preliminary data.</text>
</comment>
<name>A0A2G5S8C0_9PELO</name>
<evidence type="ECO:0000259" key="2">
    <source>
        <dbReference type="Pfam" id="PF17906"/>
    </source>
</evidence>
<accession>A0A2G5S8C0</accession>
<keyword evidence="4" id="KW-1185">Reference proteome</keyword>
<dbReference type="CDD" id="cd22150">
    <property type="entry name" value="F-box_CeFBXA-like"/>
    <property type="match status" value="1"/>
</dbReference>
<dbReference type="AlphaFoldDB" id="A0A2G5S8C0"/>
<proteinExistence type="predicted"/>